<dbReference type="InterPro" id="IPR000620">
    <property type="entry name" value="EamA_dom"/>
</dbReference>
<evidence type="ECO:0000256" key="4">
    <source>
        <dbReference type="ARBA" id="ARBA00022989"/>
    </source>
</evidence>
<dbReference type="PANTHER" id="PTHR32322">
    <property type="entry name" value="INNER MEMBRANE TRANSPORTER"/>
    <property type="match status" value="1"/>
</dbReference>
<gene>
    <name evidence="9" type="ORF">AVDCRST_MAG70-2192</name>
</gene>
<feature type="transmembrane region" description="Helical" evidence="7">
    <location>
        <begin position="305"/>
        <end position="325"/>
    </location>
</feature>
<keyword evidence="4 7" id="KW-1133">Transmembrane helix</keyword>
<feature type="transmembrane region" description="Helical" evidence="7">
    <location>
        <begin position="97"/>
        <end position="118"/>
    </location>
</feature>
<dbReference type="AlphaFoldDB" id="A0A6J4V370"/>
<evidence type="ECO:0000256" key="7">
    <source>
        <dbReference type="SAM" id="Phobius"/>
    </source>
</evidence>
<feature type="transmembrane region" description="Helical" evidence="7">
    <location>
        <begin position="66"/>
        <end position="85"/>
    </location>
</feature>
<feature type="region of interest" description="Disordered" evidence="6">
    <location>
        <begin position="326"/>
        <end position="353"/>
    </location>
</feature>
<evidence type="ECO:0000313" key="9">
    <source>
        <dbReference type="EMBL" id="CAA9567706.1"/>
    </source>
</evidence>
<accession>A0A6J4V370</accession>
<feature type="domain" description="EamA" evidence="8">
    <location>
        <begin position="185"/>
        <end position="322"/>
    </location>
</feature>
<comment type="similarity">
    <text evidence="2">Belongs to the EamA transporter family.</text>
</comment>
<keyword evidence="5 7" id="KW-0472">Membrane</keyword>
<dbReference type="EMBL" id="CADCWH010000353">
    <property type="protein sequence ID" value="CAA9567706.1"/>
    <property type="molecule type" value="Genomic_DNA"/>
</dbReference>
<dbReference type="SUPFAM" id="SSF103481">
    <property type="entry name" value="Multidrug resistance efflux transporter EmrE"/>
    <property type="match status" value="2"/>
</dbReference>
<feature type="transmembrane region" description="Helical" evidence="7">
    <location>
        <begin position="186"/>
        <end position="204"/>
    </location>
</feature>
<evidence type="ECO:0000256" key="1">
    <source>
        <dbReference type="ARBA" id="ARBA00004141"/>
    </source>
</evidence>
<feature type="transmembrane region" description="Helical" evidence="7">
    <location>
        <begin position="280"/>
        <end position="299"/>
    </location>
</feature>
<feature type="region of interest" description="Disordered" evidence="6">
    <location>
        <begin position="1"/>
        <end position="30"/>
    </location>
</feature>
<evidence type="ECO:0000256" key="5">
    <source>
        <dbReference type="ARBA" id="ARBA00023136"/>
    </source>
</evidence>
<evidence type="ECO:0000259" key="8">
    <source>
        <dbReference type="Pfam" id="PF00892"/>
    </source>
</evidence>
<evidence type="ECO:0000256" key="3">
    <source>
        <dbReference type="ARBA" id="ARBA00022692"/>
    </source>
</evidence>
<sequence length="353" mass="37133">MNAVRRHVPASPGPVATSAGSDDESRPVPASSRRATHLSLLLVAMIWGGNFVAIKTMLRDLAPLDVAFVRGMGAAGFFILTLLLTGNPRLRMPRADWVRLVAVGLIGVTVLNVAIVFGQSLLSAALASLIVTSNPIHTAIISRLVLGEPLTRRKLGGIALAFVGLVIVLRWGAAGGAGFGTGHIRGVLILAIAPFSWAIYTVLSKPLLQRHSPVHVAGYSTVIGALAFLAIPFLRPGTLDRIADLPARGWLAATFATLISFVLAYVLWYRGLRVLSPSQTAVYIYLVPVFGLLSAWLILGEEPTLFLLLGGATILTGVIVTNTGAPRPKDTAPTSAPANVPASSPVVRPPARP</sequence>
<comment type="subcellular location">
    <subcellularLocation>
        <location evidence="1">Membrane</location>
        <topology evidence="1">Multi-pass membrane protein</topology>
    </subcellularLocation>
</comment>
<feature type="transmembrane region" description="Helical" evidence="7">
    <location>
        <begin position="216"/>
        <end position="235"/>
    </location>
</feature>
<dbReference type="GO" id="GO:0016020">
    <property type="term" value="C:membrane"/>
    <property type="evidence" value="ECO:0007669"/>
    <property type="project" value="UniProtKB-SubCell"/>
</dbReference>
<feature type="transmembrane region" description="Helical" evidence="7">
    <location>
        <begin position="247"/>
        <end position="268"/>
    </location>
</feature>
<dbReference type="PANTHER" id="PTHR32322:SF2">
    <property type="entry name" value="EAMA DOMAIN-CONTAINING PROTEIN"/>
    <property type="match status" value="1"/>
</dbReference>
<name>A0A6J4V370_9BACT</name>
<evidence type="ECO:0000256" key="2">
    <source>
        <dbReference type="ARBA" id="ARBA00007362"/>
    </source>
</evidence>
<feature type="compositionally biased region" description="Low complexity" evidence="6">
    <location>
        <begin position="331"/>
        <end position="346"/>
    </location>
</feature>
<organism evidence="9">
    <name type="scientific">uncultured Thermomicrobiales bacterium</name>
    <dbReference type="NCBI Taxonomy" id="1645740"/>
    <lineage>
        <taxon>Bacteria</taxon>
        <taxon>Pseudomonadati</taxon>
        <taxon>Thermomicrobiota</taxon>
        <taxon>Thermomicrobia</taxon>
        <taxon>Thermomicrobiales</taxon>
        <taxon>environmental samples</taxon>
    </lineage>
</organism>
<proteinExistence type="inferred from homology"/>
<feature type="transmembrane region" description="Helical" evidence="7">
    <location>
        <begin position="158"/>
        <end position="180"/>
    </location>
</feature>
<reference evidence="9" key="1">
    <citation type="submission" date="2020-02" db="EMBL/GenBank/DDBJ databases">
        <authorList>
            <person name="Meier V. D."/>
        </authorList>
    </citation>
    <scope>NUCLEOTIDE SEQUENCE</scope>
    <source>
        <strain evidence="9">AVDCRST_MAG70</strain>
    </source>
</reference>
<feature type="transmembrane region" description="Helical" evidence="7">
    <location>
        <begin position="35"/>
        <end position="54"/>
    </location>
</feature>
<keyword evidence="3 7" id="KW-0812">Transmembrane</keyword>
<dbReference type="InterPro" id="IPR050638">
    <property type="entry name" value="AA-Vitamin_Transporters"/>
</dbReference>
<dbReference type="InterPro" id="IPR037185">
    <property type="entry name" value="EmrE-like"/>
</dbReference>
<protein>
    <submittedName>
        <fullName evidence="9">Permease of the drug/metabolite transporter (DMT) superfamily</fullName>
    </submittedName>
</protein>
<evidence type="ECO:0000256" key="6">
    <source>
        <dbReference type="SAM" id="MobiDB-lite"/>
    </source>
</evidence>
<feature type="domain" description="EamA" evidence="8">
    <location>
        <begin position="37"/>
        <end position="169"/>
    </location>
</feature>
<dbReference type="Pfam" id="PF00892">
    <property type="entry name" value="EamA"/>
    <property type="match status" value="2"/>
</dbReference>
<feature type="transmembrane region" description="Helical" evidence="7">
    <location>
        <begin position="124"/>
        <end position="146"/>
    </location>
</feature>